<comment type="caution">
    <text evidence="2">The sequence shown here is derived from an EMBL/GenBank/DDBJ whole genome shotgun (WGS) entry which is preliminary data.</text>
</comment>
<accession>A0A0R2LTG8</accession>
<evidence type="ECO:0000313" key="2">
    <source>
        <dbReference type="EMBL" id="KRO04872.1"/>
    </source>
</evidence>
<dbReference type="AlphaFoldDB" id="A0A0R2LTG8"/>
<gene>
    <name evidence="2" type="ORF">IV54_GL000761</name>
</gene>
<sequence>MPGMPTSKSELHVDYINNQTTLRAMTNDMDKWQRLPDGSNLLQVQLISDMANHILTADQAALTLLQFEGQEATMLSTYTKAFSNLDQTPNWQDIKGKTIDQQNLQYQLDLPINYDGKSDPFLVSYIIPTEAADIKMAITYQTNDGTALPTDTFKTIDATMTGQTATKTITGADKQVFTDSNHMLIPKVPGYTANKSSVTFDKNKVDASGVQPVTVTYVKDGSTPVAPAAFQVYGKQKFYRYQHVDFKKNERIRKYATKPSAYAPVFTVVNTTQSKAGNPRYQLSDGSYITAKSAYVGKLFLEDETAKTLYVTNPKGIWTHTSTAFSDQLTHLKQGSKVAVTKLVKDGDTTRYQLADGTFVTGNQRYITTDKPQWVTRVKAVSGRNLYSDVDLTNRLKHYRKGHIFTVKGWDYSYGHNQLIPGTKRYKVAGGYITGNPKLVKIVK</sequence>
<dbReference type="EMBL" id="JQCA01000022">
    <property type="protein sequence ID" value="KRO04872.1"/>
    <property type="molecule type" value="Genomic_DNA"/>
</dbReference>
<organism evidence="2 3">
    <name type="scientific">Levilactobacillus paucivorans</name>
    <dbReference type="NCBI Taxonomy" id="616990"/>
    <lineage>
        <taxon>Bacteria</taxon>
        <taxon>Bacillati</taxon>
        <taxon>Bacillota</taxon>
        <taxon>Bacilli</taxon>
        <taxon>Lactobacillales</taxon>
        <taxon>Lactobacillaceae</taxon>
        <taxon>Levilactobacillus</taxon>
    </lineage>
</organism>
<dbReference type="PATRIC" id="fig|616990.3.peg.824"/>
<keyword evidence="3" id="KW-1185">Reference proteome</keyword>
<dbReference type="Proteomes" id="UP000051906">
    <property type="component" value="Unassembled WGS sequence"/>
</dbReference>
<dbReference type="STRING" id="616990.IV54_GL000761"/>
<feature type="domain" description="DUF5776" evidence="1">
    <location>
        <begin position="306"/>
        <end position="367"/>
    </location>
</feature>
<dbReference type="Pfam" id="PF19087">
    <property type="entry name" value="DUF5776"/>
    <property type="match status" value="3"/>
</dbReference>
<proteinExistence type="predicted"/>
<feature type="domain" description="DUF5776" evidence="1">
    <location>
        <begin position="368"/>
        <end position="440"/>
    </location>
</feature>
<protein>
    <recommendedName>
        <fullName evidence="1">DUF5776 domain-containing protein</fullName>
    </recommendedName>
</protein>
<name>A0A0R2LTG8_9LACO</name>
<dbReference type="InterPro" id="IPR044081">
    <property type="entry name" value="DUF5776"/>
</dbReference>
<evidence type="ECO:0000313" key="3">
    <source>
        <dbReference type="Proteomes" id="UP000051906"/>
    </source>
</evidence>
<reference evidence="2 3" key="1">
    <citation type="journal article" date="2015" name="Genome Announc.">
        <title>Expanding the biotechnology potential of lactobacilli through comparative genomics of 213 strains and associated genera.</title>
        <authorList>
            <person name="Sun Z."/>
            <person name="Harris H.M."/>
            <person name="McCann A."/>
            <person name="Guo C."/>
            <person name="Argimon S."/>
            <person name="Zhang W."/>
            <person name="Yang X."/>
            <person name="Jeffery I.B."/>
            <person name="Cooney J.C."/>
            <person name="Kagawa T.F."/>
            <person name="Liu W."/>
            <person name="Song Y."/>
            <person name="Salvetti E."/>
            <person name="Wrobel A."/>
            <person name="Rasinkangas P."/>
            <person name="Parkhill J."/>
            <person name="Rea M.C."/>
            <person name="O'Sullivan O."/>
            <person name="Ritari J."/>
            <person name="Douillard F.P."/>
            <person name="Paul Ross R."/>
            <person name="Yang R."/>
            <person name="Briner A.E."/>
            <person name="Felis G.E."/>
            <person name="de Vos W.M."/>
            <person name="Barrangou R."/>
            <person name="Klaenhammer T.R."/>
            <person name="Caufield P.W."/>
            <person name="Cui Y."/>
            <person name="Zhang H."/>
            <person name="O'Toole P.W."/>
        </authorList>
    </citation>
    <scope>NUCLEOTIDE SEQUENCE [LARGE SCALE GENOMIC DNA]</scope>
    <source>
        <strain evidence="2 3">DSM 22467</strain>
    </source>
</reference>
<feature type="domain" description="DUF5776" evidence="1">
    <location>
        <begin position="232"/>
        <end position="296"/>
    </location>
</feature>
<evidence type="ECO:0000259" key="1">
    <source>
        <dbReference type="Pfam" id="PF19087"/>
    </source>
</evidence>